<organism evidence="1 2">
    <name type="scientific">Rubroshorea leprosula</name>
    <dbReference type="NCBI Taxonomy" id="152421"/>
    <lineage>
        <taxon>Eukaryota</taxon>
        <taxon>Viridiplantae</taxon>
        <taxon>Streptophyta</taxon>
        <taxon>Embryophyta</taxon>
        <taxon>Tracheophyta</taxon>
        <taxon>Spermatophyta</taxon>
        <taxon>Magnoliopsida</taxon>
        <taxon>eudicotyledons</taxon>
        <taxon>Gunneridae</taxon>
        <taxon>Pentapetalae</taxon>
        <taxon>rosids</taxon>
        <taxon>malvids</taxon>
        <taxon>Malvales</taxon>
        <taxon>Dipterocarpaceae</taxon>
        <taxon>Rubroshorea</taxon>
    </lineage>
</organism>
<sequence length="74" mass="8676">MLLRYYAEMNVKEKHRAHPSVVERGTLTNMVKHDCSSVKTSFEIFISEESFDQQRIEEISNCKHFSPIIDNCQV</sequence>
<gene>
    <name evidence="1" type="ORF">SLEP1_g45468</name>
</gene>
<comment type="caution">
    <text evidence="1">The sequence shown here is derived from an EMBL/GenBank/DDBJ whole genome shotgun (WGS) entry which is preliminary data.</text>
</comment>
<name>A0AAV5LLQ4_9ROSI</name>
<reference evidence="1 2" key="1">
    <citation type="journal article" date="2021" name="Commun. Biol.">
        <title>The genome of Shorea leprosula (Dipterocarpaceae) highlights the ecological relevance of drought in aseasonal tropical rainforests.</title>
        <authorList>
            <person name="Ng K.K.S."/>
            <person name="Kobayashi M.J."/>
            <person name="Fawcett J.A."/>
            <person name="Hatakeyama M."/>
            <person name="Paape T."/>
            <person name="Ng C.H."/>
            <person name="Ang C.C."/>
            <person name="Tnah L.H."/>
            <person name="Lee C.T."/>
            <person name="Nishiyama T."/>
            <person name="Sese J."/>
            <person name="O'Brien M.J."/>
            <person name="Copetti D."/>
            <person name="Mohd Noor M.I."/>
            <person name="Ong R.C."/>
            <person name="Putra M."/>
            <person name="Sireger I.Z."/>
            <person name="Indrioko S."/>
            <person name="Kosugi Y."/>
            <person name="Izuno A."/>
            <person name="Isagi Y."/>
            <person name="Lee S.L."/>
            <person name="Shimizu K.K."/>
        </authorList>
    </citation>
    <scope>NUCLEOTIDE SEQUENCE [LARGE SCALE GENOMIC DNA]</scope>
    <source>
        <strain evidence="1">214</strain>
    </source>
</reference>
<keyword evidence="2" id="KW-1185">Reference proteome</keyword>
<evidence type="ECO:0000313" key="2">
    <source>
        <dbReference type="Proteomes" id="UP001054252"/>
    </source>
</evidence>
<evidence type="ECO:0000313" key="1">
    <source>
        <dbReference type="EMBL" id="GKV37437.1"/>
    </source>
</evidence>
<dbReference type="EMBL" id="BPVZ01000122">
    <property type="protein sequence ID" value="GKV37437.1"/>
    <property type="molecule type" value="Genomic_DNA"/>
</dbReference>
<protein>
    <submittedName>
        <fullName evidence="1">Uncharacterized protein</fullName>
    </submittedName>
</protein>
<dbReference type="AlphaFoldDB" id="A0AAV5LLQ4"/>
<dbReference type="Proteomes" id="UP001054252">
    <property type="component" value="Unassembled WGS sequence"/>
</dbReference>
<proteinExistence type="predicted"/>
<accession>A0AAV5LLQ4</accession>